<organism evidence="2 3">
    <name type="scientific">Haloarcula argentinensis</name>
    <dbReference type="NCBI Taxonomy" id="43776"/>
    <lineage>
        <taxon>Archaea</taxon>
        <taxon>Methanobacteriati</taxon>
        <taxon>Methanobacteriota</taxon>
        <taxon>Stenosarchaea group</taxon>
        <taxon>Halobacteria</taxon>
        <taxon>Halobacteriales</taxon>
        <taxon>Haloarculaceae</taxon>
        <taxon>Haloarcula</taxon>
    </lineage>
</organism>
<dbReference type="RefSeq" id="WP_152423021.1">
    <property type="nucleotide sequence ID" value="NZ_BAABDY010000003.1"/>
</dbReference>
<feature type="transmembrane region" description="Helical" evidence="1">
    <location>
        <begin position="30"/>
        <end position="51"/>
    </location>
</feature>
<reference evidence="2 3" key="1">
    <citation type="submission" date="2022-06" db="EMBL/GenBank/DDBJ databases">
        <title>Haloarcula sp. a new haloarchaeum isolate from saline soil.</title>
        <authorList>
            <person name="Strakova D."/>
            <person name="Galisteo C."/>
            <person name="Sanchez-Porro C."/>
            <person name="Ventosa A."/>
        </authorList>
    </citation>
    <scope>NUCLEOTIDE SEQUENCE [LARGE SCALE GENOMIC DNA]</scope>
    <source>
        <strain evidence="2 3">JCM 15760</strain>
    </source>
</reference>
<dbReference type="EMBL" id="JAMQCP010000001">
    <property type="protein sequence ID" value="MDS0253367.1"/>
    <property type="molecule type" value="Genomic_DNA"/>
</dbReference>
<evidence type="ECO:0000256" key="1">
    <source>
        <dbReference type="SAM" id="Phobius"/>
    </source>
</evidence>
<proteinExistence type="predicted"/>
<evidence type="ECO:0008006" key="4">
    <source>
        <dbReference type="Google" id="ProtNLM"/>
    </source>
</evidence>
<feature type="transmembrane region" description="Helical" evidence="1">
    <location>
        <begin position="114"/>
        <end position="136"/>
    </location>
</feature>
<keyword evidence="1" id="KW-0812">Transmembrane</keyword>
<sequence length="361" mass="39273">MNGIFVLITLIWLGLALGVASHANGHNRRSLFWFSVTAVAGIFGVIVYLLIITSKGTKDPENAVGLEIEFAYVLASIGGLICTLVCVRVFLTGVRILTLPPVSAEGFRVSPLEPLFPLILVLSGIIGIVGGGLVLHQNGKKQLLYILSYTPSIVVGVFAFPFVISAFSRTEGLFYGGGKILLAPLSLILSCTLFAELWRRVWSRISPTLIDSNDSNQTGVPLESRNRRRLLSAVGASMVPLVGYGIIGENPDRKEVERDNEIITPNGIEVLNLSHGYSEEEQEYQIGGSVKNTSEDAMRQLVVQIDYYAGGGNSLLTSHLPLQFSLGAGDSEDFGTTIEDNEPRPIDPEDIERFVLEVKQR</sequence>
<comment type="caution">
    <text evidence="2">The sequence shown here is derived from an EMBL/GenBank/DDBJ whole genome shotgun (WGS) entry which is preliminary data.</text>
</comment>
<feature type="transmembrane region" description="Helical" evidence="1">
    <location>
        <begin position="72"/>
        <end position="94"/>
    </location>
</feature>
<evidence type="ECO:0000313" key="2">
    <source>
        <dbReference type="EMBL" id="MDS0253367.1"/>
    </source>
</evidence>
<feature type="transmembrane region" description="Helical" evidence="1">
    <location>
        <begin position="173"/>
        <end position="195"/>
    </location>
</feature>
<keyword evidence="1" id="KW-0472">Membrane</keyword>
<name>A0ABU2EYL4_HALAR</name>
<feature type="transmembrane region" description="Helical" evidence="1">
    <location>
        <begin position="143"/>
        <end position="167"/>
    </location>
</feature>
<accession>A0ABU2EYL4</accession>
<keyword evidence="3" id="KW-1185">Reference proteome</keyword>
<evidence type="ECO:0000313" key="3">
    <source>
        <dbReference type="Proteomes" id="UP001248536"/>
    </source>
</evidence>
<protein>
    <recommendedName>
        <fullName evidence="4">DUF1616 domain-containing protein</fullName>
    </recommendedName>
</protein>
<dbReference type="Proteomes" id="UP001248536">
    <property type="component" value="Unassembled WGS sequence"/>
</dbReference>
<gene>
    <name evidence="2" type="ORF">NC662_06480</name>
</gene>
<keyword evidence="1" id="KW-1133">Transmembrane helix</keyword>